<dbReference type="STRING" id="1561.NPD11_2201"/>
<gene>
    <name evidence="3" type="ORF">U729_790</name>
</gene>
<accession>A0A0A7FU59</accession>
<reference evidence="3 4" key="1">
    <citation type="journal article" date="2015" name="Infect. Genet. Evol.">
        <title>Genomic sequences of six botulinum neurotoxin-producing strains representing three clostridial species illustrate the mobility and diversity of botulinum neurotoxin genes.</title>
        <authorList>
            <person name="Smith T.J."/>
            <person name="Hill K.K."/>
            <person name="Xie G."/>
            <person name="Foley B.T."/>
            <person name="Williamson C.H."/>
            <person name="Foster J.T."/>
            <person name="Johnson S.L."/>
            <person name="Chertkov O."/>
            <person name="Teshima H."/>
            <person name="Gibbons H.S."/>
            <person name="Johnsky L.A."/>
            <person name="Karavis M.A."/>
            <person name="Smith L.A."/>
        </authorList>
    </citation>
    <scope>NUCLEOTIDE SEQUENCE [LARGE SCALE GENOMIC DNA]</scope>
    <source>
        <strain evidence="3">Sullivan</strain>
    </source>
</reference>
<dbReference type="EMBL" id="CP006905">
    <property type="protein sequence ID" value="AIY82475.1"/>
    <property type="molecule type" value="Genomic_DNA"/>
</dbReference>
<dbReference type="eggNOG" id="ENOG5034376">
    <property type="taxonomic scope" value="Bacteria"/>
</dbReference>
<evidence type="ECO:0000256" key="1">
    <source>
        <dbReference type="SAM" id="MobiDB-lite"/>
    </source>
</evidence>
<dbReference type="KEGG" id="cbv:U729_790"/>
<feature type="region of interest" description="Disordered" evidence="1">
    <location>
        <begin position="220"/>
        <end position="239"/>
    </location>
</feature>
<organism evidence="3 4">
    <name type="scientific">Clostridium baratii str. Sullivan</name>
    <dbReference type="NCBI Taxonomy" id="1415775"/>
    <lineage>
        <taxon>Bacteria</taxon>
        <taxon>Bacillati</taxon>
        <taxon>Bacillota</taxon>
        <taxon>Clostridia</taxon>
        <taxon>Eubacteriales</taxon>
        <taxon>Clostridiaceae</taxon>
        <taxon>Clostridium</taxon>
    </lineage>
</organism>
<evidence type="ECO:0008006" key="5">
    <source>
        <dbReference type="Google" id="ProtNLM"/>
    </source>
</evidence>
<name>A0A0A7FU59_9CLOT</name>
<dbReference type="Gene3D" id="2.50.20.10">
    <property type="entry name" value="Lipoprotein localisation LolA/LolB/LppX"/>
    <property type="match status" value="1"/>
</dbReference>
<evidence type="ECO:0000313" key="3">
    <source>
        <dbReference type="EMBL" id="AIY82475.1"/>
    </source>
</evidence>
<feature type="transmembrane region" description="Helical" evidence="2">
    <location>
        <begin position="27"/>
        <end position="46"/>
    </location>
</feature>
<protein>
    <recommendedName>
        <fullName evidence="5">Membrane associated protein</fullName>
    </recommendedName>
</protein>
<dbReference type="NCBIfam" id="NF041287">
    <property type="entry name" value="lipo_GerS_rel"/>
    <property type="match status" value="1"/>
</dbReference>
<sequence>MFSKAKKDNKTKKDKGSKKKSGIKHKLIITLIMTIPFIFLIIVILLRHNVSPTNEDVLENLKNKRKYESIVEYTITNDRGEYIDKTKVYYCDGHGIRIDFGEDLTKIYKEDSIIMNYNKKNKVYEVKRDLDTLYPLAVMSELLKNPIISVEEGNSEWGDLIYLKVDIDLISNNSHLDKATLYVNKTKKEPMLIKIYDNKGVERVKMDYREFTELKKCDEDKFTNPNVDKESEDKQTFVS</sequence>
<dbReference type="HOGENOM" id="CLU_113631_1_0_9"/>
<dbReference type="OrthoDB" id="1938773at2"/>
<dbReference type="Proteomes" id="UP000030635">
    <property type="component" value="Chromosome"/>
</dbReference>
<keyword evidence="2" id="KW-0812">Transmembrane</keyword>
<dbReference type="RefSeq" id="WP_052139419.1">
    <property type="nucleotide sequence ID" value="NZ_CP006905.1"/>
</dbReference>
<proteinExistence type="predicted"/>
<keyword evidence="4" id="KW-1185">Reference proteome</keyword>
<evidence type="ECO:0000313" key="4">
    <source>
        <dbReference type="Proteomes" id="UP000030635"/>
    </source>
</evidence>
<dbReference type="AlphaFoldDB" id="A0A0A7FU59"/>
<evidence type="ECO:0000256" key="2">
    <source>
        <dbReference type="SAM" id="Phobius"/>
    </source>
</evidence>
<keyword evidence="2" id="KW-0472">Membrane</keyword>
<keyword evidence="2" id="KW-1133">Transmembrane helix</keyword>